<accession>A0ABS4TS95</accession>
<evidence type="ECO:0000259" key="5">
    <source>
        <dbReference type="Pfam" id="PF00296"/>
    </source>
</evidence>
<dbReference type="Proteomes" id="UP001519332">
    <property type="component" value="Unassembled WGS sequence"/>
</dbReference>
<dbReference type="PANTHER" id="PTHR42847:SF4">
    <property type="entry name" value="ALKANESULFONATE MONOOXYGENASE-RELATED"/>
    <property type="match status" value="1"/>
</dbReference>
<name>A0ABS4TS95_9PSEU</name>
<dbReference type="InterPro" id="IPR011251">
    <property type="entry name" value="Luciferase-like_dom"/>
</dbReference>
<comment type="caution">
    <text evidence="6">The sequence shown here is derived from an EMBL/GenBank/DDBJ whole genome shotgun (WGS) entry which is preliminary data.</text>
</comment>
<dbReference type="Gene3D" id="3.20.20.30">
    <property type="entry name" value="Luciferase-like domain"/>
    <property type="match status" value="1"/>
</dbReference>
<dbReference type="EMBL" id="JAGINW010000001">
    <property type="protein sequence ID" value="MBP2327287.1"/>
    <property type="molecule type" value="Genomic_DNA"/>
</dbReference>
<dbReference type="SUPFAM" id="SSF51679">
    <property type="entry name" value="Bacterial luciferase-like"/>
    <property type="match status" value="1"/>
</dbReference>
<proteinExistence type="predicted"/>
<keyword evidence="7" id="KW-1185">Reference proteome</keyword>
<evidence type="ECO:0000313" key="6">
    <source>
        <dbReference type="EMBL" id="MBP2327287.1"/>
    </source>
</evidence>
<protein>
    <submittedName>
        <fullName evidence="6">Alkanesulfonate monooxygenase SsuD/methylene tetrahydromethanopterin reductase-like flavin-dependent oxidoreductase (Luciferase family)</fullName>
    </submittedName>
</protein>
<evidence type="ECO:0000256" key="3">
    <source>
        <dbReference type="ARBA" id="ARBA00023002"/>
    </source>
</evidence>
<reference evidence="6 7" key="1">
    <citation type="submission" date="2021-03" db="EMBL/GenBank/DDBJ databases">
        <title>Sequencing the genomes of 1000 actinobacteria strains.</title>
        <authorList>
            <person name="Klenk H.-P."/>
        </authorList>
    </citation>
    <scope>NUCLEOTIDE SEQUENCE [LARGE SCALE GENOMIC DNA]</scope>
    <source>
        <strain evidence="6 7">DSM 46670</strain>
    </source>
</reference>
<evidence type="ECO:0000313" key="7">
    <source>
        <dbReference type="Proteomes" id="UP001519332"/>
    </source>
</evidence>
<evidence type="ECO:0000256" key="1">
    <source>
        <dbReference type="ARBA" id="ARBA00022630"/>
    </source>
</evidence>
<dbReference type="RefSeq" id="WP_209644258.1">
    <property type="nucleotide sequence ID" value="NZ_JAGINW010000001.1"/>
</dbReference>
<keyword evidence="4" id="KW-0503">Monooxygenase</keyword>
<dbReference type="InterPro" id="IPR036661">
    <property type="entry name" value="Luciferase-like_sf"/>
</dbReference>
<keyword evidence="1" id="KW-0285">Flavoprotein</keyword>
<dbReference type="InterPro" id="IPR050172">
    <property type="entry name" value="SsuD_RutA_monooxygenase"/>
</dbReference>
<dbReference type="Pfam" id="PF00296">
    <property type="entry name" value="Bac_luciferase"/>
    <property type="match status" value="1"/>
</dbReference>
<organism evidence="6 7">
    <name type="scientific">Kibdelosporangium banguiense</name>
    <dbReference type="NCBI Taxonomy" id="1365924"/>
    <lineage>
        <taxon>Bacteria</taxon>
        <taxon>Bacillati</taxon>
        <taxon>Actinomycetota</taxon>
        <taxon>Actinomycetes</taxon>
        <taxon>Pseudonocardiales</taxon>
        <taxon>Pseudonocardiaceae</taxon>
        <taxon>Kibdelosporangium</taxon>
    </lineage>
</organism>
<evidence type="ECO:0000256" key="4">
    <source>
        <dbReference type="ARBA" id="ARBA00023033"/>
    </source>
</evidence>
<gene>
    <name evidence="6" type="ORF">JOF56_007672</name>
</gene>
<feature type="domain" description="Luciferase-like" evidence="5">
    <location>
        <begin position="1"/>
        <end position="232"/>
    </location>
</feature>
<evidence type="ECO:0000256" key="2">
    <source>
        <dbReference type="ARBA" id="ARBA00022643"/>
    </source>
</evidence>
<sequence length="285" mass="30208">MDIGVCLPTTVPGADGGRLIEFARRAERLGFAVLGVNDRLVYDNYDSIVALAAAAGVTERIELTTSILLAAYRPSVVELAKQLASLDRLSGGRLVLGVASGMREDDYTATGTEYHRRGSRLEAMLDELTQVWQGDGPVPGVGPRPTNGSIPLWIGGMPDPGLRRAAKYGIGYISPGGPPAVFPDLVAKARASWAEQGRDDMPKIGAMCYASLGKDGAELGRKHALSYYSYLGPMAERLASGVISDEDRLHDAIASYAGNGVDRLMIMSCSDDPARLDLLAKAALG</sequence>
<keyword evidence="3" id="KW-0560">Oxidoreductase</keyword>
<keyword evidence="2" id="KW-0288">FMN</keyword>
<dbReference type="PANTHER" id="PTHR42847">
    <property type="entry name" value="ALKANESULFONATE MONOOXYGENASE"/>
    <property type="match status" value="1"/>
</dbReference>